<keyword evidence="3" id="KW-1185">Reference proteome</keyword>
<feature type="compositionally biased region" description="Basic and acidic residues" evidence="1">
    <location>
        <begin position="58"/>
        <end position="67"/>
    </location>
</feature>
<dbReference type="AlphaFoldDB" id="A0A165QH12"/>
<dbReference type="EMBL" id="KV425883">
    <property type="protein sequence ID" value="KZW03605.1"/>
    <property type="molecule type" value="Genomic_DNA"/>
</dbReference>
<dbReference type="Proteomes" id="UP000077266">
    <property type="component" value="Unassembled WGS sequence"/>
</dbReference>
<organism evidence="2 3">
    <name type="scientific">Exidia glandulosa HHB12029</name>
    <dbReference type="NCBI Taxonomy" id="1314781"/>
    <lineage>
        <taxon>Eukaryota</taxon>
        <taxon>Fungi</taxon>
        <taxon>Dikarya</taxon>
        <taxon>Basidiomycota</taxon>
        <taxon>Agaricomycotina</taxon>
        <taxon>Agaricomycetes</taxon>
        <taxon>Auriculariales</taxon>
        <taxon>Exidiaceae</taxon>
        <taxon>Exidia</taxon>
    </lineage>
</organism>
<dbReference type="InParanoid" id="A0A165QH12"/>
<feature type="region of interest" description="Disordered" evidence="1">
    <location>
        <begin position="1"/>
        <end position="74"/>
    </location>
</feature>
<evidence type="ECO:0000313" key="2">
    <source>
        <dbReference type="EMBL" id="KZW03605.1"/>
    </source>
</evidence>
<evidence type="ECO:0000256" key="1">
    <source>
        <dbReference type="SAM" id="MobiDB-lite"/>
    </source>
</evidence>
<evidence type="ECO:0000313" key="3">
    <source>
        <dbReference type="Proteomes" id="UP000077266"/>
    </source>
</evidence>
<sequence>MSSKVNFANAPEGFAPTVTEREPTRKAATSKGIAQHPTGLESGVIESAKIDPLSQKSAEWKPVESKQKTSQAPTWTETMQNAGAAVGDMLLSVTGRK</sequence>
<protein>
    <submittedName>
        <fullName evidence="2">Uncharacterized protein</fullName>
    </submittedName>
</protein>
<reference evidence="2 3" key="1">
    <citation type="journal article" date="2016" name="Mol. Biol. Evol.">
        <title>Comparative Genomics of Early-Diverging Mushroom-Forming Fungi Provides Insights into the Origins of Lignocellulose Decay Capabilities.</title>
        <authorList>
            <person name="Nagy L.G."/>
            <person name="Riley R."/>
            <person name="Tritt A."/>
            <person name="Adam C."/>
            <person name="Daum C."/>
            <person name="Floudas D."/>
            <person name="Sun H."/>
            <person name="Yadav J.S."/>
            <person name="Pangilinan J."/>
            <person name="Larsson K.H."/>
            <person name="Matsuura K."/>
            <person name="Barry K."/>
            <person name="Labutti K."/>
            <person name="Kuo R."/>
            <person name="Ohm R.A."/>
            <person name="Bhattacharya S.S."/>
            <person name="Shirouzu T."/>
            <person name="Yoshinaga Y."/>
            <person name="Martin F.M."/>
            <person name="Grigoriev I.V."/>
            <person name="Hibbett D.S."/>
        </authorList>
    </citation>
    <scope>NUCLEOTIDE SEQUENCE [LARGE SCALE GENOMIC DNA]</scope>
    <source>
        <strain evidence="2 3">HHB12029</strain>
    </source>
</reference>
<name>A0A165QH12_EXIGL</name>
<accession>A0A165QH12</accession>
<gene>
    <name evidence="2" type="ORF">EXIGLDRAFT_758949</name>
</gene>
<proteinExistence type="predicted"/>